<keyword evidence="1" id="KW-0805">Transcription regulation</keyword>
<feature type="domain" description="Response regulatory" evidence="6">
    <location>
        <begin position="4"/>
        <end position="120"/>
    </location>
</feature>
<dbReference type="CDD" id="cd06170">
    <property type="entry name" value="LuxR_C_like"/>
    <property type="match status" value="1"/>
</dbReference>
<dbReference type="SMART" id="SM00421">
    <property type="entry name" value="HTH_LUXR"/>
    <property type="match status" value="1"/>
</dbReference>
<dbReference type="GO" id="GO:0000160">
    <property type="term" value="P:phosphorelay signal transduction system"/>
    <property type="evidence" value="ECO:0007669"/>
    <property type="project" value="InterPro"/>
</dbReference>
<dbReference type="PROSITE" id="PS50043">
    <property type="entry name" value="HTH_LUXR_2"/>
    <property type="match status" value="1"/>
</dbReference>
<proteinExistence type="predicted"/>
<dbReference type="PROSITE" id="PS50110">
    <property type="entry name" value="RESPONSE_REGULATORY"/>
    <property type="match status" value="1"/>
</dbReference>
<evidence type="ECO:0000313" key="7">
    <source>
        <dbReference type="EMBL" id="KHJ68462.1"/>
    </source>
</evidence>
<comment type="caution">
    <text evidence="7">The sequence shown here is derived from an EMBL/GenBank/DDBJ whole genome shotgun (WGS) entry which is preliminary data.</text>
</comment>
<keyword evidence="3" id="KW-0804">Transcription</keyword>
<feature type="modified residue" description="4-aspartylphosphate" evidence="4">
    <location>
        <position position="55"/>
    </location>
</feature>
<dbReference type="InterPro" id="IPR011006">
    <property type="entry name" value="CheY-like_superfamily"/>
</dbReference>
<dbReference type="Proteomes" id="UP000030853">
    <property type="component" value="Unassembled WGS sequence"/>
</dbReference>
<dbReference type="EMBL" id="JTJJ01000031">
    <property type="protein sequence ID" value="KHJ68462.1"/>
    <property type="molecule type" value="Genomic_DNA"/>
</dbReference>
<dbReference type="SMART" id="SM00448">
    <property type="entry name" value="REC"/>
    <property type="match status" value="1"/>
</dbReference>
<dbReference type="Pfam" id="PF00072">
    <property type="entry name" value="Response_reg"/>
    <property type="match status" value="1"/>
</dbReference>
<dbReference type="Pfam" id="PF00196">
    <property type="entry name" value="GerE"/>
    <property type="match status" value="1"/>
</dbReference>
<dbReference type="Gene3D" id="1.10.10.10">
    <property type="entry name" value="Winged helix-like DNA-binding domain superfamily/Winged helix DNA-binding domain"/>
    <property type="match status" value="1"/>
</dbReference>
<evidence type="ECO:0000259" key="5">
    <source>
        <dbReference type="PROSITE" id="PS50043"/>
    </source>
</evidence>
<evidence type="ECO:0000256" key="3">
    <source>
        <dbReference type="ARBA" id="ARBA00023163"/>
    </source>
</evidence>
<dbReference type="InterPro" id="IPR000792">
    <property type="entry name" value="Tscrpt_reg_LuxR_C"/>
</dbReference>
<accession>A0A0B1RB74</accession>
<keyword evidence="4" id="KW-0597">Phosphoprotein</keyword>
<dbReference type="GO" id="GO:0003677">
    <property type="term" value="F:DNA binding"/>
    <property type="evidence" value="ECO:0007669"/>
    <property type="project" value="UniProtKB-KW"/>
</dbReference>
<dbReference type="InterPro" id="IPR016032">
    <property type="entry name" value="Sig_transdc_resp-reg_C-effctor"/>
</dbReference>
<organism evidence="7 8">
    <name type="scientific">Pantoea rodasii</name>
    <dbReference type="NCBI Taxonomy" id="1076549"/>
    <lineage>
        <taxon>Bacteria</taxon>
        <taxon>Pseudomonadati</taxon>
        <taxon>Pseudomonadota</taxon>
        <taxon>Gammaproteobacteria</taxon>
        <taxon>Enterobacterales</taxon>
        <taxon>Erwiniaceae</taxon>
        <taxon>Pantoea</taxon>
    </lineage>
</organism>
<evidence type="ECO:0000256" key="1">
    <source>
        <dbReference type="ARBA" id="ARBA00023015"/>
    </source>
</evidence>
<dbReference type="Gene3D" id="3.40.50.2300">
    <property type="match status" value="1"/>
</dbReference>
<evidence type="ECO:0000256" key="4">
    <source>
        <dbReference type="PROSITE-ProRule" id="PRU00169"/>
    </source>
</evidence>
<dbReference type="InterPro" id="IPR036388">
    <property type="entry name" value="WH-like_DNA-bd_sf"/>
</dbReference>
<evidence type="ECO:0000259" key="6">
    <source>
        <dbReference type="PROSITE" id="PS50110"/>
    </source>
</evidence>
<evidence type="ECO:0000256" key="2">
    <source>
        <dbReference type="ARBA" id="ARBA00023125"/>
    </source>
</evidence>
<name>A0A0B1RB74_9GAMM</name>
<dbReference type="PANTHER" id="PTHR44688">
    <property type="entry name" value="DNA-BINDING TRANSCRIPTIONAL ACTIVATOR DEVR_DOSR"/>
    <property type="match status" value="1"/>
</dbReference>
<dbReference type="AlphaFoldDB" id="A0A0B1RB74"/>
<gene>
    <name evidence="7" type="ORF">QU24_09160</name>
</gene>
<reference evidence="7 8" key="1">
    <citation type="submission" date="2014-11" db="EMBL/GenBank/DDBJ databases">
        <title>Genome sequencing of Pantoea rodasii ND03.</title>
        <authorList>
            <person name="Muhamad Yunos N.Y."/>
            <person name="Chan K.-G."/>
        </authorList>
    </citation>
    <scope>NUCLEOTIDE SEQUENCE [LARGE SCALE GENOMIC DNA]</scope>
    <source>
        <strain evidence="7 8">ND03</strain>
    </source>
</reference>
<dbReference type="RefSeq" id="WP_039330309.1">
    <property type="nucleotide sequence ID" value="NZ_JTJJ01000031.1"/>
</dbReference>
<dbReference type="GO" id="GO:0006355">
    <property type="term" value="P:regulation of DNA-templated transcription"/>
    <property type="evidence" value="ECO:0007669"/>
    <property type="project" value="InterPro"/>
</dbReference>
<dbReference type="SUPFAM" id="SSF52172">
    <property type="entry name" value="CheY-like"/>
    <property type="match status" value="1"/>
</dbReference>
<dbReference type="PRINTS" id="PR00038">
    <property type="entry name" value="HTHLUXR"/>
</dbReference>
<sequence>MGAKVWLVDDDLSVRESLGFLLKTLEYDVADFADLASFEAATLAEEPLRGCLLLDVRMPGISGLSWLAEKGARHPLLPVIIMTGHGTIEACRRAFRQGAFEFYTKPLDIEPLLETLHQAMHESEQRAQRWEAQQALQARFALLSARESEVMQLMIAGQTSKEIARDLALSPRTVEAHRAAVLAKLEMDNLAQLIHAWQQLNQV</sequence>
<protein>
    <submittedName>
        <fullName evidence="7">LuxR family transcriptional regulator</fullName>
    </submittedName>
</protein>
<keyword evidence="2" id="KW-0238">DNA-binding</keyword>
<evidence type="ECO:0000313" key="8">
    <source>
        <dbReference type="Proteomes" id="UP000030853"/>
    </source>
</evidence>
<feature type="domain" description="HTH luxR-type" evidence="5">
    <location>
        <begin position="136"/>
        <end position="201"/>
    </location>
</feature>
<dbReference type="SUPFAM" id="SSF46894">
    <property type="entry name" value="C-terminal effector domain of the bipartite response regulators"/>
    <property type="match status" value="1"/>
</dbReference>
<dbReference type="PANTHER" id="PTHR44688:SF16">
    <property type="entry name" value="DNA-BINDING TRANSCRIPTIONAL ACTIVATOR DEVR_DOSR"/>
    <property type="match status" value="1"/>
</dbReference>
<dbReference type="PROSITE" id="PS00622">
    <property type="entry name" value="HTH_LUXR_1"/>
    <property type="match status" value="1"/>
</dbReference>
<dbReference type="InterPro" id="IPR001789">
    <property type="entry name" value="Sig_transdc_resp-reg_receiver"/>
</dbReference>